<feature type="transmembrane region" description="Helical" evidence="1">
    <location>
        <begin position="47"/>
        <end position="65"/>
    </location>
</feature>
<keyword evidence="1" id="KW-0472">Membrane</keyword>
<keyword evidence="3" id="KW-1185">Reference proteome</keyword>
<dbReference type="PANTHER" id="PTHR11328:SF43">
    <property type="entry name" value="SULFOQUINOVOSE IMPORTER-RELATED"/>
    <property type="match status" value="1"/>
</dbReference>
<feature type="transmembrane region" description="Helical" evidence="1">
    <location>
        <begin position="299"/>
        <end position="317"/>
    </location>
</feature>
<organism evidence="2 3">
    <name type="scientific">Butyricicoccus faecihominis</name>
    <dbReference type="NCBI Taxonomy" id="1712515"/>
    <lineage>
        <taxon>Bacteria</taxon>
        <taxon>Bacillati</taxon>
        <taxon>Bacillota</taxon>
        <taxon>Clostridia</taxon>
        <taxon>Eubacteriales</taxon>
        <taxon>Butyricicoccaceae</taxon>
        <taxon>Butyricicoccus</taxon>
    </lineage>
</organism>
<evidence type="ECO:0000256" key="1">
    <source>
        <dbReference type="SAM" id="Phobius"/>
    </source>
</evidence>
<dbReference type="EMBL" id="BLYJ01000026">
    <property type="protein sequence ID" value="GFO88800.1"/>
    <property type="molecule type" value="Genomic_DNA"/>
</dbReference>
<feature type="transmembrane region" description="Helical" evidence="1">
    <location>
        <begin position="20"/>
        <end position="41"/>
    </location>
</feature>
<dbReference type="InterPro" id="IPR039672">
    <property type="entry name" value="MFS_2"/>
</dbReference>
<keyword evidence="1" id="KW-0812">Transmembrane</keyword>
<feature type="transmembrane region" description="Helical" evidence="1">
    <location>
        <begin position="118"/>
        <end position="142"/>
    </location>
</feature>
<feature type="transmembrane region" description="Helical" evidence="1">
    <location>
        <begin position="268"/>
        <end position="287"/>
    </location>
</feature>
<feature type="transmembrane region" description="Helical" evidence="1">
    <location>
        <begin position="323"/>
        <end position="347"/>
    </location>
</feature>
<feature type="transmembrane region" description="Helical" evidence="1">
    <location>
        <begin position="376"/>
        <end position="395"/>
    </location>
</feature>
<feature type="transmembrane region" description="Helical" evidence="1">
    <location>
        <begin position="187"/>
        <end position="209"/>
    </location>
</feature>
<dbReference type="SUPFAM" id="SSF103473">
    <property type="entry name" value="MFS general substrate transporter"/>
    <property type="match status" value="1"/>
</dbReference>
<keyword evidence="1" id="KW-1133">Transmembrane helix</keyword>
<protein>
    <submittedName>
        <fullName evidence="2">Sodium:galactoside symporter</fullName>
    </submittedName>
</protein>
<dbReference type="InterPro" id="IPR001927">
    <property type="entry name" value="Na/Gal_symport"/>
</dbReference>
<dbReference type="InterPro" id="IPR036259">
    <property type="entry name" value="MFS_trans_sf"/>
</dbReference>
<feature type="transmembrane region" description="Helical" evidence="1">
    <location>
        <begin position="86"/>
        <end position="106"/>
    </location>
</feature>
<dbReference type="CDD" id="cd17332">
    <property type="entry name" value="MFS_MelB_like"/>
    <property type="match status" value="1"/>
</dbReference>
<dbReference type="Pfam" id="PF13347">
    <property type="entry name" value="MFS_2"/>
    <property type="match status" value="1"/>
</dbReference>
<evidence type="ECO:0000313" key="2">
    <source>
        <dbReference type="EMBL" id="GFO88800.1"/>
    </source>
</evidence>
<dbReference type="NCBIfam" id="TIGR00792">
    <property type="entry name" value="gph"/>
    <property type="match status" value="1"/>
</dbReference>
<feature type="transmembrane region" description="Helical" evidence="1">
    <location>
        <begin position="239"/>
        <end position="262"/>
    </location>
</feature>
<dbReference type="Gene3D" id="1.20.1250.20">
    <property type="entry name" value="MFS general substrate transporter like domains"/>
    <property type="match status" value="1"/>
</dbReference>
<gene>
    <name evidence="2" type="ORF">BUFA31_19640</name>
</gene>
<comment type="caution">
    <text evidence="2">The sequence shown here is derived from an EMBL/GenBank/DDBJ whole genome shotgun (WGS) entry which is preliminary data.</text>
</comment>
<reference evidence="2 3" key="1">
    <citation type="submission" date="2020-06" db="EMBL/GenBank/DDBJ databases">
        <title>Characterization of fructooligosaccharide metabolism and fructooligosaccharide-degrading enzymes in human commensal butyrate producers.</title>
        <authorList>
            <person name="Tanno H."/>
            <person name="Fujii T."/>
            <person name="Hirano K."/>
            <person name="Maeno S."/>
            <person name="Tonozuka T."/>
            <person name="Sakamoto M."/>
            <person name="Ohkuma M."/>
            <person name="Tochio T."/>
            <person name="Endo A."/>
        </authorList>
    </citation>
    <scope>NUCLEOTIDE SEQUENCE [LARGE SCALE GENOMIC DNA]</scope>
    <source>
        <strain evidence="2 3">JCM 31056</strain>
    </source>
</reference>
<name>A0ABQ1E1H2_9FIRM</name>
<dbReference type="PANTHER" id="PTHR11328">
    <property type="entry name" value="MAJOR FACILITATOR SUPERFAMILY DOMAIN-CONTAINING PROTEIN"/>
    <property type="match status" value="1"/>
</dbReference>
<evidence type="ECO:0000313" key="3">
    <source>
        <dbReference type="Proteomes" id="UP000620147"/>
    </source>
</evidence>
<feature type="transmembrane region" description="Helical" evidence="1">
    <location>
        <begin position="154"/>
        <end position="175"/>
    </location>
</feature>
<sequence length="473" mass="52385">MGSMTTNTSRVSKKEYFGYFCYGFGECFNYGLVGTFILFFYTDILGISAAAASIIFLIARVWDAANDPVCAGIMDMRRTKEGKFKGYLKIIPIFVVISTTACFFAPDISLQGKVLYAGFTYIMWGVFYTISDIPFWSVSAVISGDTKEKANLACAANIGVAGGIGLASIMIPLLVQVFSNQAVETRYFLAVLILSLVGFGFMMFGYSTITERVEPPKNEKVKVRDVINALKVNKHLFRILAVFIFKFCYDVVQSIIVFFFTYNLGNATLMSVFGVIATVSALGIVVLPLLTKKFRKKDIFIAVCVLDIVLRLVWYVLGYENLAVTMVILALTAFLNALTIPCVSMMLQETIEYSEVKTGKRCEAITFAGQTFTGKLAVALAGSGTGLILTLIQYNPNGVQTDFTLNGIFLAVCVVPAIGSLCRMLLLLGYKYTETEHEKDVEILRSRRGVVQSDEMQREELVSREPVQFERVN</sequence>
<dbReference type="RefSeq" id="WP_188885780.1">
    <property type="nucleotide sequence ID" value="NZ_BLYJ01000026.1"/>
</dbReference>
<accession>A0ABQ1E1H2</accession>
<dbReference type="Proteomes" id="UP000620147">
    <property type="component" value="Unassembled WGS sequence"/>
</dbReference>
<feature type="transmembrane region" description="Helical" evidence="1">
    <location>
        <begin position="407"/>
        <end position="430"/>
    </location>
</feature>
<proteinExistence type="predicted"/>